<dbReference type="Proteomes" id="UP000291343">
    <property type="component" value="Unassembled WGS sequence"/>
</dbReference>
<dbReference type="PROSITE" id="PS50919">
    <property type="entry name" value="MIR"/>
    <property type="match status" value="1"/>
</dbReference>
<dbReference type="OrthoDB" id="5588846at2759"/>
<gene>
    <name evidence="4" type="ORF">LSTR_LSTR003706</name>
</gene>
<accession>A0A482WZQ9</accession>
<protein>
    <recommendedName>
        <fullName evidence="3">MIR domain-containing protein</fullName>
    </recommendedName>
</protein>
<feature type="domain" description="MIR" evidence="3">
    <location>
        <begin position="14"/>
        <end position="68"/>
    </location>
</feature>
<dbReference type="SMR" id="A0A482WZQ9"/>
<dbReference type="InterPro" id="IPR036300">
    <property type="entry name" value="MIR_dom_sf"/>
</dbReference>
<keyword evidence="1" id="KW-0732">Signal</keyword>
<evidence type="ECO:0000256" key="2">
    <source>
        <dbReference type="ARBA" id="ARBA00022737"/>
    </source>
</evidence>
<keyword evidence="5" id="KW-1185">Reference proteome</keyword>
<organism evidence="4 5">
    <name type="scientific">Laodelphax striatellus</name>
    <name type="common">Small brown planthopper</name>
    <name type="synonym">Delphax striatella</name>
    <dbReference type="NCBI Taxonomy" id="195883"/>
    <lineage>
        <taxon>Eukaryota</taxon>
        <taxon>Metazoa</taxon>
        <taxon>Ecdysozoa</taxon>
        <taxon>Arthropoda</taxon>
        <taxon>Hexapoda</taxon>
        <taxon>Insecta</taxon>
        <taxon>Pterygota</taxon>
        <taxon>Neoptera</taxon>
        <taxon>Paraneoptera</taxon>
        <taxon>Hemiptera</taxon>
        <taxon>Auchenorrhyncha</taxon>
        <taxon>Fulgoroidea</taxon>
        <taxon>Delphacidae</taxon>
        <taxon>Criomorphinae</taxon>
        <taxon>Laodelphax</taxon>
    </lineage>
</organism>
<comment type="caution">
    <text evidence="4">The sequence shown here is derived from an EMBL/GenBank/DDBJ whole genome shotgun (WGS) entry which is preliminary data.</text>
</comment>
<evidence type="ECO:0000256" key="1">
    <source>
        <dbReference type="ARBA" id="ARBA00022729"/>
    </source>
</evidence>
<dbReference type="InterPro" id="IPR016093">
    <property type="entry name" value="MIR_motif"/>
</dbReference>
<dbReference type="EMBL" id="QKKF02020956">
    <property type="protein sequence ID" value="RZF38963.1"/>
    <property type="molecule type" value="Genomic_DNA"/>
</dbReference>
<dbReference type="SUPFAM" id="SSF82109">
    <property type="entry name" value="MIR domain"/>
    <property type="match status" value="1"/>
</dbReference>
<dbReference type="PANTHER" id="PTHR46809">
    <property type="entry name" value="STROMAL CELL-DERIVED FACTOR 2-LIKE PROTEIN"/>
    <property type="match status" value="1"/>
</dbReference>
<dbReference type="AlphaFoldDB" id="A0A482WZQ9"/>
<reference evidence="4 5" key="1">
    <citation type="journal article" date="2017" name="Gigascience">
        <title>Genome sequence of the small brown planthopper, Laodelphax striatellus.</title>
        <authorList>
            <person name="Zhu J."/>
            <person name="Jiang F."/>
            <person name="Wang X."/>
            <person name="Yang P."/>
            <person name="Bao Y."/>
            <person name="Zhao W."/>
            <person name="Wang W."/>
            <person name="Lu H."/>
            <person name="Wang Q."/>
            <person name="Cui N."/>
            <person name="Li J."/>
            <person name="Chen X."/>
            <person name="Luo L."/>
            <person name="Yu J."/>
            <person name="Kang L."/>
            <person name="Cui F."/>
        </authorList>
    </citation>
    <scope>NUCLEOTIDE SEQUENCE [LARGE SCALE GENOMIC DNA]</scope>
    <source>
        <strain evidence="4">Lst14</strain>
    </source>
</reference>
<evidence type="ECO:0000313" key="4">
    <source>
        <dbReference type="EMBL" id="RZF38963.1"/>
    </source>
</evidence>
<dbReference type="InParanoid" id="A0A482WZQ9"/>
<sequence length="122" mass="13375">MKCFSWQVIAGVSDRSVTCGSLLKLVNGHQGVRLHSHDVKYGTGSGQQSVTGSQDVDDLNSHWLVKAETGAFCHRGPIIGQNEIVGVESPHGRETQWAAKEGVYFHTSDFDPKKHLHAHTEL</sequence>
<proteinExistence type="predicted"/>
<evidence type="ECO:0000313" key="5">
    <source>
        <dbReference type="Proteomes" id="UP000291343"/>
    </source>
</evidence>
<dbReference type="SMART" id="SM00472">
    <property type="entry name" value="MIR"/>
    <property type="match status" value="1"/>
</dbReference>
<keyword evidence="2" id="KW-0677">Repeat</keyword>
<dbReference type="PANTHER" id="PTHR46809:SF2">
    <property type="entry name" value="GH21273P"/>
    <property type="match status" value="1"/>
</dbReference>
<dbReference type="STRING" id="195883.A0A482WZQ9"/>
<dbReference type="Gene3D" id="2.80.10.50">
    <property type="match status" value="1"/>
</dbReference>
<name>A0A482WZQ9_LAOST</name>
<evidence type="ECO:0000259" key="3">
    <source>
        <dbReference type="PROSITE" id="PS50919"/>
    </source>
</evidence>